<comment type="caution">
    <text evidence="8">The sequence shown here is derived from an EMBL/GenBank/DDBJ whole genome shotgun (WGS) entry which is preliminary data.</text>
</comment>
<comment type="function">
    <text evidence="5">This is one of the proteins that binds to the 5S RNA in the ribosome where it forms part of the central protuberance.</text>
</comment>
<dbReference type="RefSeq" id="WP_183695602.1">
    <property type="nucleotide sequence ID" value="NZ_JACICA010000003.1"/>
</dbReference>
<dbReference type="InterPro" id="IPR020057">
    <property type="entry name" value="Ribosomal_bL25_b-dom"/>
</dbReference>
<keyword evidence="1 5" id="KW-0699">rRNA-binding</keyword>
<keyword evidence="4 5" id="KW-0687">Ribonucleoprotein</keyword>
<dbReference type="PANTHER" id="PTHR33284:SF1">
    <property type="entry name" value="RIBOSOMAL PROTEIN L25_GLN-TRNA SYNTHETASE, ANTI-CODON-BINDING DOMAIN-CONTAINING PROTEIN"/>
    <property type="match status" value="1"/>
</dbReference>
<gene>
    <name evidence="5" type="primary">rplY</name>
    <name evidence="5" type="synonym">ctc</name>
    <name evidence="8" type="ORF">FHS60_000963</name>
</gene>
<dbReference type="InterPro" id="IPR001021">
    <property type="entry name" value="Ribosomal_bL25_long"/>
</dbReference>
<evidence type="ECO:0000313" key="8">
    <source>
        <dbReference type="EMBL" id="MBB3702505.1"/>
    </source>
</evidence>
<dbReference type="InterPro" id="IPR011035">
    <property type="entry name" value="Ribosomal_bL25/Gln-tRNA_synth"/>
</dbReference>
<dbReference type="Gene3D" id="2.40.240.10">
    <property type="entry name" value="Ribosomal Protein L25, Chain P"/>
    <property type="match status" value="1"/>
</dbReference>
<dbReference type="GO" id="GO:0006412">
    <property type="term" value="P:translation"/>
    <property type="evidence" value="ECO:0007669"/>
    <property type="project" value="UniProtKB-UniRule"/>
</dbReference>
<evidence type="ECO:0000256" key="1">
    <source>
        <dbReference type="ARBA" id="ARBA00022730"/>
    </source>
</evidence>
<dbReference type="InterPro" id="IPR020056">
    <property type="entry name" value="Rbsml_bL25/Gln-tRNA_synth_N"/>
</dbReference>
<dbReference type="NCBIfam" id="NF004132">
    <property type="entry name" value="PRK05618.2-2"/>
    <property type="match status" value="1"/>
</dbReference>
<dbReference type="AlphaFoldDB" id="A0A7W5Y1D5"/>
<dbReference type="EMBL" id="JACICA010000003">
    <property type="protein sequence ID" value="MBB3702505.1"/>
    <property type="molecule type" value="Genomic_DNA"/>
</dbReference>
<dbReference type="InterPro" id="IPR020930">
    <property type="entry name" value="Ribosomal_uL5_bac-type"/>
</dbReference>
<dbReference type="HAMAP" id="MF_01334">
    <property type="entry name" value="Ribosomal_bL25_CTC"/>
    <property type="match status" value="1"/>
</dbReference>
<proteinExistence type="inferred from homology"/>
<dbReference type="PANTHER" id="PTHR33284">
    <property type="entry name" value="RIBOSOMAL PROTEIN L25/GLN-TRNA SYNTHETASE, ANTI-CODON-BINDING DOMAIN-CONTAINING PROTEIN"/>
    <property type="match status" value="1"/>
</dbReference>
<dbReference type="InterPro" id="IPR037121">
    <property type="entry name" value="Ribosomal_bL25_C"/>
</dbReference>
<organism evidence="8 9">
    <name type="scientific">Alloprevotella rava</name>
    <dbReference type="NCBI Taxonomy" id="671218"/>
    <lineage>
        <taxon>Bacteria</taxon>
        <taxon>Pseudomonadati</taxon>
        <taxon>Bacteroidota</taxon>
        <taxon>Bacteroidia</taxon>
        <taxon>Bacteroidales</taxon>
        <taxon>Prevotellaceae</taxon>
        <taxon>Alloprevotella</taxon>
    </lineage>
</organism>
<evidence type="ECO:0000256" key="5">
    <source>
        <dbReference type="HAMAP-Rule" id="MF_01334"/>
    </source>
</evidence>
<reference evidence="8 9" key="1">
    <citation type="submission" date="2020-08" db="EMBL/GenBank/DDBJ databases">
        <title>Genomic Encyclopedia of Type Strains, Phase IV (KMG-IV): sequencing the most valuable type-strain genomes for metagenomic binning, comparative biology and taxonomic classification.</title>
        <authorList>
            <person name="Goeker M."/>
        </authorList>
    </citation>
    <scope>NUCLEOTIDE SEQUENCE [LARGE SCALE GENOMIC DNA]</scope>
    <source>
        <strain evidence="8 9">DSM 22548</strain>
    </source>
</reference>
<evidence type="ECO:0000259" key="6">
    <source>
        <dbReference type="Pfam" id="PF01386"/>
    </source>
</evidence>
<dbReference type="GO" id="GO:0003735">
    <property type="term" value="F:structural constituent of ribosome"/>
    <property type="evidence" value="ECO:0007669"/>
    <property type="project" value="InterPro"/>
</dbReference>
<dbReference type="Proteomes" id="UP000541425">
    <property type="component" value="Unassembled WGS sequence"/>
</dbReference>
<comment type="similarity">
    <text evidence="5">Belongs to the bacterial ribosomal protein bL25 family. CTC subfamily.</text>
</comment>
<dbReference type="NCBIfam" id="TIGR00731">
    <property type="entry name" value="bL25_bact_ctc"/>
    <property type="match status" value="1"/>
</dbReference>
<evidence type="ECO:0000313" key="9">
    <source>
        <dbReference type="Proteomes" id="UP000541425"/>
    </source>
</evidence>
<dbReference type="CDD" id="cd00495">
    <property type="entry name" value="Ribosomal_L25_TL5_CTC"/>
    <property type="match status" value="1"/>
</dbReference>
<dbReference type="Gene3D" id="2.170.120.20">
    <property type="entry name" value="Ribosomal protein L25, beta domain"/>
    <property type="match status" value="1"/>
</dbReference>
<comment type="subunit">
    <text evidence="5">Part of the 50S ribosomal subunit; part of the 5S rRNA/L5/L18/L25 subcomplex. Contacts the 5S rRNA. Binds to the 5S rRNA independently of L5 and L18.</text>
</comment>
<feature type="domain" description="Large ribosomal subunit protein bL25 L25" evidence="6">
    <location>
        <begin position="8"/>
        <end position="97"/>
    </location>
</feature>
<sequence length="202" mass="22002">MKQISVSGAKRADLGKKATKAARREGLVPCNLYGQQKDANGNSVAIAFTISEKEANKLIFTPHIYLIDIKIDGEDHKAILREAQFHPVKDNILHLDFLEVHEERPIVIGVPIQTKGLAEGVRAGGRLTTLIRKINVKALYQDIPEKLVIDVTNLQLGKSIKVGELSFDKLELVTPKDVNVVSVKMTRAAMSSATAAAAEAAE</sequence>
<evidence type="ECO:0000256" key="3">
    <source>
        <dbReference type="ARBA" id="ARBA00022980"/>
    </source>
</evidence>
<keyword evidence="2 5" id="KW-0694">RNA-binding</keyword>
<keyword evidence="3 5" id="KW-0689">Ribosomal protein</keyword>
<dbReference type="Pfam" id="PF14693">
    <property type="entry name" value="Ribosomal_TL5_C"/>
    <property type="match status" value="1"/>
</dbReference>
<evidence type="ECO:0000259" key="7">
    <source>
        <dbReference type="Pfam" id="PF14693"/>
    </source>
</evidence>
<dbReference type="InterPro" id="IPR029751">
    <property type="entry name" value="Ribosomal_L25_dom"/>
</dbReference>
<name>A0A7W5Y1D5_9BACT</name>
<dbReference type="GO" id="GO:0022625">
    <property type="term" value="C:cytosolic large ribosomal subunit"/>
    <property type="evidence" value="ECO:0007669"/>
    <property type="project" value="TreeGrafter"/>
</dbReference>
<dbReference type="Pfam" id="PF01386">
    <property type="entry name" value="Ribosomal_L25p"/>
    <property type="match status" value="1"/>
</dbReference>
<evidence type="ECO:0000256" key="4">
    <source>
        <dbReference type="ARBA" id="ARBA00023274"/>
    </source>
</evidence>
<dbReference type="GO" id="GO:0008097">
    <property type="term" value="F:5S rRNA binding"/>
    <property type="evidence" value="ECO:0007669"/>
    <property type="project" value="InterPro"/>
</dbReference>
<accession>A0A7W5Y1D5</accession>
<dbReference type="SUPFAM" id="SSF50715">
    <property type="entry name" value="Ribosomal protein L25-like"/>
    <property type="match status" value="1"/>
</dbReference>
<feature type="domain" description="Large ribosomal subunit protein bL25 beta" evidence="7">
    <location>
        <begin position="106"/>
        <end position="186"/>
    </location>
</feature>
<protein>
    <recommendedName>
        <fullName evidence="5">Large ribosomal subunit protein bL25</fullName>
    </recommendedName>
    <alternativeName>
        <fullName evidence="5">General stress protein CTC</fullName>
    </alternativeName>
</protein>
<evidence type="ECO:0000256" key="2">
    <source>
        <dbReference type="ARBA" id="ARBA00022884"/>
    </source>
</evidence>